<accession>A0A0E9QWF2</accession>
<sequence>MEDPTMAEFSSAAPLGKWAQETKTSCGFFKWESSVLKAASRAVASHSLYSIPGTSFASSGKSFCNNSFSPHTNFARRPSLRN</sequence>
<reference evidence="1" key="2">
    <citation type="journal article" date="2015" name="Fish Shellfish Immunol.">
        <title>Early steps in the European eel (Anguilla anguilla)-Vibrio vulnificus interaction in the gills: Role of the RtxA13 toxin.</title>
        <authorList>
            <person name="Callol A."/>
            <person name="Pajuelo D."/>
            <person name="Ebbesson L."/>
            <person name="Teles M."/>
            <person name="MacKenzie S."/>
            <person name="Amaro C."/>
        </authorList>
    </citation>
    <scope>NUCLEOTIDE SEQUENCE</scope>
</reference>
<protein>
    <submittedName>
        <fullName evidence="1">Uncharacterized protein</fullName>
    </submittedName>
</protein>
<proteinExistence type="predicted"/>
<evidence type="ECO:0000313" key="1">
    <source>
        <dbReference type="EMBL" id="JAH21189.1"/>
    </source>
</evidence>
<name>A0A0E9QWF2_ANGAN</name>
<organism evidence="1">
    <name type="scientific">Anguilla anguilla</name>
    <name type="common">European freshwater eel</name>
    <name type="synonym">Muraena anguilla</name>
    <dbReference type="NCBI Taxonomy" id="7936"/>
    <lineage>
        <taxon>Eukaryota</taxon>
        <taxon>Metazoa</taxon>
        <taxon>Chordata</taxon>
        <taxon>Craniata</taxon>
        <taxon>Vertebrata</taxon>
        <taxon>Euteleostomi</taxon>
        <taxon>Actinopterygii</taxon>
        <taxon>Neopterygii</taxon>
        <taxon>Teleostei</taxon>
        <taxon>Anguilliformes</taxon>
        <taxon>Anguillidae</taxon>
        <taxon>Anguilla</taxon>
    </lineage>
</organism>
<reference evidence="1" key="1">
    <citation type="submission" date="2014-11" db="EMBL/GenBank/DDBJ databases">
        <authorList>
            <person name="Amaro Gonzalez C."/>
        </authorList>
    </citation>
    <scope>NUCLEOTIDE SEQUENCE</scope>
</reference>
<dbReference type="EMBL" id="GBXM01087388">
    <property type="protein sequence ID" value="JAH21189.1"/>
    <property type="molecule type" value="Transcribed_RNA"/>
</dbReference>
<dbReference type="AlphaFoldDB" id="A0A0E9QWF2"/>